<accession>A0A382LF99</accession>
<gene>
    <name evidence="1" type="ORF">METZ01_LOCUS286656</name>
</gene>
<protein>
    <submittedName>
        <fullName evidence="1">Uncharacterized protein</fullName>
    </submittedName>
</protein>
<evidence type="ECO:0000313" key="1">
    <source>
        <dbReference type="EMBL" id="SVC33802.1"/>
    </source>
</evidence>
<organism evidence="1">
    <name type="scientific">marine metagenome</name>
    <dbReference type="NCBI Taxonomy" id="408172"/>
    <lineage>
        <taxon>unclassified sequences</taxon>
        <taxon>metagenomes</taxon>
        <taxon>ecological metagenomes</taxon>
    </lineage>
</organism>
<name>A0A382LF99_9ZZZZ</name>
<feature type="non-terminal residue" evidence="1">
    <location>
        <position position="1"/>
    </location>
</feature>
<proteinExistence type="predicted"/>
<dbReference type="AlphaFoldDB" id="A0A382LF99"/>
<dbReference type="EMBL" id="UINC01085869">
    <property type="protein sequence ID" value="SVC33802.1"/>
    <property type="molecule type" value="Genomic_DNA"/>
</dbReference>
<sequence length="62" mass="6994">VVMRVIAGAGYYRQRDILYNDDRVMLGQVFVVLSMSVNCCWPVVWQSIFPESVTGSAGNCYE</sequence>
<reference evidence="1" key="1">
    <citation type="submission" date="2018-05" db="EMBL/GenBank/DDBJ databases">
        <authorList>
            <person name="Lanie J.A."/>
            <person name="Ng W.-L."/>
            <person name="Kazmierczak K.M."/>
            <person name="Andrzejewski T.M."/>
            <person name="Davidsen T.M."/>
            <person name="Wayne K.J."/>
            <person name="Tettelin H."/>
            <person name="Glass J.I."/>
            <person name="Rusch D."/>
            <person name="Podicherti R."/>
            <person name="Tsui H.-C.T."/>
            <person name="Winkler M.E."/>
        </authorList>
    </citation>
    <scope>NUCLEOTIDE SEQUENCE</scope>
</reference>